<protein>
    <submittedName>
        <fullName evidence="1">Translation initiation factor-like protein</fullName>
    </submittedName>
</protein>
<dbReference type="SUPFAM" id="SSF82171">
    <property type="entry name" value="DPP6 N-terminal domain-like"/>
    <property type="match status" value="1"/>
</dbReference>
<keyword evidence="1" id="KW-0648">Protein biosynthesis</keyword>
<evidence type="ECO:0000313" key="1">
    <source>
        <dbReference type="EMBL" id="DAF90883.1"/>
    </source>
</evidence>
<dbReference type="Gene3D" id="2.130.10.10">
    <property type="entry name" value="YVTN repeat-like/Quinoprotein amine dehydrogenase"/>
    <property type="match status" value="1"/>
</dbReference>
<dbReference type="EMBL" id="BK016039">
    <property type="protein sequence ID" value="DAF90883.1"/>
    <property type="molecule type" value="Genomic_DNA"/>
</dbReference>
<name>A0A8S5U8V0_9CAUD</name>
<reference evidence="1" key="1">
    <citation type="journal article" date="2021" name="Proc. Natl. Acad. Sci. U.S.A.">
        <title>A Catalog of Tens of Thousands of Viruses from Human Metagenomes Reveals Hidden Associations with Chronic Diseases.</title>
        <authorList>
            <person name="Tisza M.J."/>
            <person name="Buck C.B."/>
        </authorList>
    </citation>
    <scope>NUCLEOTIDE SEQUENCE</scope>
    <source>
        <strain evidence="1">CtnMR5</strain>
    </source>
</reference>
<organism evidence="1">
    <name type="scientific">Siphoviridae sp. ctnMR5</name>
    <dbReference type="NCBI Taxonomy" id="2825658"/>
    <lineage>
        <taxon>Viruses</taxon>
        <taxon>Duplodnaviria</taxon>
        <taxon>Heunggongvirae</taxon>
        <taxon>Uroviricota</taxon>
        <taxon>Caudoviricetes</taxon>
    </lineage>
</organism>
<sequence>MALYQPSNIIPSQLSGFGSGVVHSADNINISWQVNGTSGMTGYAILIFNADYANNNTSQVGETHTYSLSTPFYGTDAKGNTVFYVFPNTNTEKWSDWGLTDGNAYTMQINQKYNDGQSTRTVTQYSQSFFITRTKPTLELQNFSNAISKGECAFNAVYTQAQDDTINWARWQFALVNGATYTILDDTGTIDTGVLSYSQEGLLSGNTYAVNCIVQTQNGELVETGWQNFEVVYTSGTTSNNFLLEQKTNFNLLKWGDYQRNILGRAVGAYTISNGKIQLNAGSYVEWDTVDDEPMSFDPPFNIAFSATKTGNLYNQFALGKIQNSSCAFSPINNNLLVLGSFNNSSVSAVVLGNNGVQQRVAITKNGEDLHNIRGIAFSPNGELLVLVGNNGASVFSVNNLTFTYLYDLQIPNGTLPILYTATFNDAGTALFLGGGDSSVRGGYIFTVSDNQITYSQTIFTPDNAITSAAFVDDDSALIVGGWFNDYCVSFSITNGVYTNNGALTIASGDTPSGDTISSAVNKISVCKAKNIFVVATVNQAYWYTITNGVIEYSGVVPRTNTVNASYGVAFNHIGDTLVMYGGYSASSNNEVNCYVNIYQVTDTDIVYKQSKLFSVNPNGEIDSLLDCAFSADDVALAVLTNSAANSFCYYTLDSQNSFMQFNSNDVALKAGKLSVVANNEIIGEVPIPYYLILQNKLDFVANIFADSVFMQTDNIERKVNYSVPIADSQISNIRLYGDLTCDWLTIEKSVDSNIITAQPTWNVNTYMLAHSPKICKQGFK</sequence>
<dbReference type="InterPro" id="IPR015943">
    <property type="entry name" value="WD40/YVTN_repeat-like_dom_sf"/>
</dbReference>
<keyword evidence="1" id="KW-0396">Initiation factor</keyword>
<accession>A0A8S5U8V0</accession>
<proteinExistence type="predicted"/>